<feature type="transmembrane region" description="Helical" evidence="2">
    <location>
        <begin position="226"/>
        <end position="247"/>
    </location>
</feature>
<dbReference type="Proteomes" id="UP000233325">
    <property type="component" value="Unassembled WGS sequence"/>
</dbReference>
<reference evidence="3 4" key="1">
    <citation type="journal article" date="2017" name="ISME J.">
        <title>Potential for microbial H2 and metal transformations associated with novel bacteria and archaea in deep terrestrial subsurface sediments.</title>
        <authorList>
            <person name="Hernsdorf A.W."/>
            <person name="Amano Y."/>
            <person name="Miyakawa K."/>
            <person name="Ise K."/>
            <person name="Suzuki Y."/>
            <person name="Anantharaman K."/>
            <person name="Probst A."/>
            <person name="Burstein D."/>
            <person name="Thomas B.C."/>
            <person name="Banfield J.F."/>
        </authorList>
    </citation>
    <scope>NUCLEOTIDE SEQUENCE [LARGE SCALE GENOMIC DNA]</scope>
    <source>
        <strain evidence="3">HGW-Falkowbacteria-2</strain>
    </source>
</reference>
<feature type="transmembrane region" description="Helical" evidence="2">
    <location>
        <begin position="7"/>
        <end position="28"/>
    </location>
</feature>
<comment type="caution">
    <text evidence="3">The sequence shown here is derived from an EMBL/GenBank/DDBJ whole genome shotgun (WGS) entry which is preliminary data.</text>
</comment>
<evidence type="ECO:0000313" key="3">
    <source>
        <dbReference type="EMBL" id="PKM88751.1"/>
    </source>
</evidence>
<accession>A0A2N2E251</accession>
<feature type="transmembrane region" description="Helical" evidence="2">
    <location>
        <begin position="105"/>
        <end position="122"/>
    </location>
</feature>
<feature type="transmembrane region" description="Helical" evidence="2">
    <location>
        <begin position="152"/>
        <end position="173"/>
    </location>
</feature>
<organism evidence="3 4">
    <name type="scientific">Candidatus Falkowbacteria bacterium HGW-Falkowbacteria-2</name>
    <dbReference type="NCBI Taxonomy" id="2013769"/>
    <lineage>
        <taxon>Bacteria</taxon>
        <taxon>Candidatus Falkowiibacteriota</taxon>
    </lineage>
</organism>
<evidence type="ECO:0000256" key="2">
    <source>
        <dbReference type="SAM" id="Phobius"/>
    </source>
</evidence>
<feature type="transmembrane region" description="Helical" evidence="2">
    <location>
        <begin position="72"/>
        <end position="93"/>
    </location>
</feature>
<sequence length="420" mass="48664">MKNYLINYAAWIGLFLVGFAIVAVYFFMTRFFPGTLNEIATLISLLVIVTIARKKFSYYIEKIDYFGRKLDFYPTSVLDFFLITAVYFTFTVFANDHGSNHQLPTYAWITILTILVIFPLFFKKNQPWETSVFITTTFYFLLAMFKNYDSQFIWMIAVPYLIVMELMNDLVNGEGMFHANRASRSIWITVLATCAVLTIIQFWAPITSFYYLVVSSITSILSLSFFGMRLIWILAAIGVFLITNTVIKQMKRKNRKKVLALQKAEEEAQRRAEADAKRKQEAAERERKEKELFDSVIEQLKSGNGSWAKVRKIYPFDISDVPPAYWHNILAISLKDLITVSTLKCQLVWDDDELRFALNQINAIALKSFNDEILKLASDALLKFENYLVSFDDTYIGKDVLNRRIATYCGDIRNLRVNSQ</sequence>
<dbReference type="EMBL" id="PHAH01000011">
    <property type="protein sequence ID" value="PKM88751.1"/>
    <property type="molecule type" value="Genomic_DNA"/>
</dbReference>
<feature type="transmembrane region" description="Helical" evidence="2">
    <location>
        <begin position="129"/>
        <end position="146"/>
    </location>
</feature>
<keyword evidence="2" id="KW-1133">Transmembrane helix</keyword>
<keyword evidence="2" id="KW-0812">Transmembrane</keyword>
<name>A0A2N2E251_9BACT</name>
<feature type="transmembrane region" description="Helical" evidence="2">
    <location>
        <begin position="34"/>
        <end position="52"/>
    </location>
</feature>
<evidence type="ECO:0000313" key="4">
    <source>
        <dbReference type="Proteomes" id="UP000233325"/>
    </source>
</evidence>
<feature type="coiled-coil region" evidence="1">
    <location>
        <begin position="247"/>
        <end position="291"/>
    </location>
</feature>
<keyword evidence="2" id="KW-0472">Membrane</keyword>
<feature type="transmembrane region" description="Helical" evidence="2">
    <location>
        <begin position="185"/>
        <end position="206"/>
    </location>
</feature>
<gene>
    <name evidence="3" type="ORF">CVU83_01175</name>
</gene>
<dbReference type="AlphaFoldDB" id="A0A2N2E251"/>
<evidence type="ECO:0000256" key="1">
    <source>
        <dbReference type="SAM" id="Coils"/>
    </source>
</evidence>
<keyword evidence="1" id="KW-0175">Coiled coil</keyword>
<protein>
    <submittedName>
        <fullName evidence="3">Uncharacterized protein</fullName>
    </submittedName>
</protein>
<proteinExistence type="predicted"/>